<dbReference type="OrthoDB" id="9808590at2"/>
<comment type="pathway">
    <text evidence="3 8">Glycan biosynthesis; glycogen biosynthesis.</text>
</comment>
<feature type="binding site" evidence="8">
    <location>
        <position position="40"/>
    </location>
    <ligand>
        <name>ADP-alpha-D-glucose</name>
        <dbReference type="ChEBI" id="CHEBI:57498"/>
    </ligand>
</feature>
<dbReference type="InterPro" id="IPR001296">
    <property type="entry name" value="Glyco_trans_1"/>
</dbReference>
<dbReference type="GO" id="GO:0004373">
    <property type="term" value="F:alpha-1,4-glucan glucosyltransferase (UDP-glucose donor) activity"/>
    <property type="evidence" value="ECO:0007669"/>
    <property type="project" value="InterPro"/>
</dbReference>
<gene>
    <name evidence="8" type="primary">glgA</name>
    <name evidence="12" type="ORF">SAMN05421538_102154</name>
</gene>
<feature type="compositionally biased region" description="Low complexity" evidence="9">
    <location>
        <begin position="1"/>
        <end position="15"/>
    </location>
</feature>
<reference evidence="12 13" key="1">
    <citation type="submission" date="2016-10" db="EMBL/GenBank/DDBJ databases">
        <authorList>
            <person name="de Groot N.N."/>
        </authorList>
    </citation>
    <scope>NUCLEOTIDE SEQUENCE [LARGE SCALE GENOMIC DNA]</scope>
    <source>
        <strain evidence="12 13">DSM 22220</strain>
    </source>
</reference>
<keyword evidence="7 8" id="KW-0320">Glycogen biosynthesis</keyword>
<dbReference type="NCBIfam" id="TIGR02095">
    <property type="entry name" value="glgA"/>
    <property type="match status" value="1"/>
</dbReference>
<dbReference type="Proteomes" id="UP000199344">
    <property type="component" value="Unassembled WGS sequence"/>
</dbReference>
<feature type="domain" description="Glycosyl transferase family 1" evidence="10">
    <location>
        <begin position="310"/>
        <end position="461"/>
    </location>
</feature>
<evidence type="ECO:0000256" key="9">
    <source>
        <dbReference type="SAM" id="MobiDB-lite"/>
    </source>
</evidence>
<evidence type="ECO:0000313" key="12">
    <source>
        <dbReference type="EMBL" id="SDD66053.1"/>
    </source>
</evidence>
<evidence type="ECO:0000256" key="5">
    <source>
        <dbReference type="ARBA" id="ARBA00022676"/>
    </source>
</evidence>
<evidence type="ECO:0000259" key="11">
    <source>
        <dbReference type="Pfam" id="PF08323"/>
    </source>
</evidence>
<comment type="catalytic activity">
    <reaction evidence="1 8">
        <text>[(1-&gt;4)-alpha-D-glucosyl](n) + ADP-alpha-D-glucose = [(1-&gt;4)-alpha-D-glucosyl](n+1) + ADP + H(+)</text>
        <dbReference type="Rhea" id="RHEA:18189"/>
        <dbReference type="Rhea" id="RHEA-COMP:9584"/>
        <dbReference type="Rhea" id="RHEA-COMP:9587"/>
        <dbReference type="ChEBI" id="CHEBI:15378"/>
        <dbReference type="ChEBI" id="CHEBI:15444"/>
        <dbReference type="ChEBI" id="CHEBI:57498"/>
        <dbReference type="ChEBI" id="CHEBI:456216"/>
        <dbReference type="EC" id="2.4.1.21"/>
    </reaction>
</comment>
<dbReference type="EC" id="2.4.1.21" evidence="8"/>
<name>A0A1G6WK32_9RHOB</name>
<proteinExistence type="inferred from homology"/>
<evidence type="ECO:0000256" key="8">
    <source>
        <dbReference type="HAMAP-Rule" id="MF_00484"/>
    </source>
</evidence>
<evidence type="ECO:0000256" key="1">
    <source>
        <dbReference type="ARBA" id="ARBA00001478"/>
    </source>
</evidence>
<evidence type="ECO:0000256" key="4">
    <source>
        <dbReference type="ARBA" id="ARBA00010281"/>
    </source>
</evidence>
<evidence type="ECO:0000256" key="7">
    <source>
        <dbReference type="ARBA" id="ARBA00023056"/>
    </source>
</evidence>
<keyword evidence="6 8" id="KW-0808">Transferase</keyword>
<dbReference type="SUPFAM" id="SSF53756">
    <property type="entry name" value="UDP-Glycosyltransferase/glycogen phosphorylase"/>
    <property type="match status" value="1"/>
</dbReference>
<evidence type="ECO:0000256" key="6">
    <source>
        <dbReference type="ARBA" id="ARBA00022679"/>
    </source>
</evidence>
<evidence type="ECO:0000256" key="2">
    <source>
        <dbReference type="ARBA" id="ARBA00002764"/>
    </source>
</evidence>
<protein>
    <recommendedName>
        <fullName evidence="8">Glycogen synthase</fullName>
        <ecNumber evidence="8">2.4.1.21</ecNumber>
    </recommendedName>
    <alternativeName>
        <fullName evidence="8">Starch [bacterial glycogen] synthase</fullName>
    </alternativeName>
</protein>
<dbReference type="GO" id="GO:0009011">
    <property type="term" value="F:alpha-1,4-glucan glucosyltransferase (ADP-glucose donor) activity"/>
    <property type="evidence" value="ECO:0007669"/>
    <property type="project" value="UniProtKB-UniRule"/>
</dbReference>
<dbReference type="InterPro" id="IPR011835">
    <property type="entry name" value="GS/SS"/>
</dbReference>
<dbReference type="HAMAP" id="MF_00484">
    <property type="entry name" value="Glycogen_synth"/>
    <property type="match status" value="1"/>
</dbReference>
<accession>A0A1G6WK32</accession>
<organism evidence="12 13">
    <name type="scientific">Paracoccus isoporae</name>
    <dbReference type="NCBI Taxonomy" id="591205"/>
    <lineage>
        <taxon>Bacteria</taxon>
        <taxon>Pseudomonadati</taxon>
        <taxon>Pseudomonadota</taxon>
        <taxon>Alphaproteobacteria</taxon>
        <taxon>Rhodobacterales</taxon>
        <taxon>Paracoccaceae</taxon>
        <taxon>Paracoccus</taxon>
    </lineage>
</organism>
<evidence type="ECO:0000259" key="10">
    <source>
        <dbReference type="Pfam" id="PF00534"/>
    </source>
</evidence>
<dbReference type="CDD" id="cd03791">
    <property type="entry name" value="GT5_Glycogen_synthase_DULL1-like"/>
    <property type="match status" value="1"/>
</dbReference>
<evidence type="ECO:0000256" key="3">
    <source>
        <dbReference type="ARBA" id="ARBA00004964"/>
    </source>
</evidence>
<dbReference type="GO" id="GO:0005978">
    <property type="term" value="P:glycogen biosynthetic process"/>
    <property type="evidence" value="ECO:0007669"/>
    <property type="project" value="UniProtKB-UniRule"/>
</dbReference>
<dbReference type="InterPro" id="IPR013534">
    <property type="entry name" value="Starch_synth_cat_dom"/>
</dbReference>
<keyword evidence="5 8" id="KW-0328">Glycosyltransferase</keyword>
<evidence type="ECO:0000313" key="13">
    <source>
        <dbReference type="Proteomes" id="UP000199344"/>
    </source>
</evidence>
<feature type="domain" description="Starch synthase catalytic" evidence="11">
    <location>
        <begin position="27"/>
        <end position="257"/>
    </location>
</feature>
<comment type="function">
    <text evidence="2 8">Synthesizes alpha-1,4-glucan chains using ADP-glucose.</text>
</comment>
<dbReference type="NCBIfam" id="NF001899">
    <property type="entry name" value="PRK00654.1-2"/>
    <property type="match status" value="1"/>
</dbReference>
<dbReference type="Pfam" id="PF08323">
    <property type="entry name" value="Glyco_transf_5"/>
    <property type="match status" value="1"/>
</dbReference>
<dbReference type="UniPathway" id="UPA00164"/>
<sequence length="500" mass="52615">MAGSASSPEAAAGPGPAAGRGARTGGQVLSVASECAPLVKTGGLADVVGALPGAMAPLGWHLRTLIPAYRGLSAQMDGGTELWSDPDLYGGPARVLGGKMAGLDMLLLDAPHLFDRDGSLYADASGADWTDNPARFAALSWAAAEIARHGLGDGWRPDLLHAHDWQAGFAPLWVRGVVPSVISIHNIAFQGIAPARQVEALRLPPQDFHPEGYEYWGQISALKAGLVAADALSTVSPSYAAELTTPEFGFGLEGVIRARREALTGILNGVDETVWNPATDPQIPANFTADDMTGKQVSARALREEFGLDDQGGPLFIVVSRLTRQKGLDLLLEALPGLVARGGQLAVLGSGEPDLQEGFLRSAARHPGRVGVRIGYDEALSHRMFAGGDVVLVPSRFEPCGLTQLYGLAYGTIPLVARTGGLADTVIDANDAAIRAGVATGAQFAPVTADALSMALRRVSALYHQPAIWQRMMRQAMAHPVGWDASARDYAALYEKLMTR</sequence>
<dbReference type="EMBL" id="FNAH01000002">
    <property type="protein sequence ID" value="SDD66053.1"/>
    <property type="molecule type" value="Genomic_DNA"/>
</dbReference>
<dbReference type="STRING" id="591205.SAMN05421538_102154"/>
<keyword evidence="13" id="KW-1185">Reference proteome</keyword>
<feature type="region of interest" description="Disordered" evidence="9">
    <location>
        <begin position="1"/>
        <end position="23"/>
    </location>
</feature>
<dbReference type="PANTHER" id="PTHR45825">
    <property type="entry name" value="GRANULE-BOUND STARCH SYNTHASE 1, CHLOROPLASTIC/AMYLOPLASTIC"/>
    <property type="match status" value="1"/>
</dbReference>
<dbReference type="Gene3D" id="3.40.50.2000">
    <property type="entry name" value="Glycogen Phosphorylase B"/>
    <property type="match status" value="2"/>
</dbReference>
<dbReference type="Pfam" id="PF00534">
    <property type="entry name" value="Glycos_transf_1"/>
    <property type="match status" value="1"/>
</dbReference>
<dbReference type="PANTHER" id="PTHR45825:SF11">
    <property type="entry name" value="ALPHA AMYLASE DOMAIN-CONTAINING PROTEIN"/>
    <property type="match status" value="1"/>
</dbReference>
<dbReference type="AlphaFoldDB" id="A0A1G6WK32"/>
<comment type="similarity">
    <text evidence="4 8">Belongs to the glycosyltransferase 1 family. Bacterial/plant glycogen synthase subfamily.</text>
</comment>
<dbReference type="GO" id="GO:0005829">
    <property type="term" value="C:cytosol"/>
    <property type="evidence" value="ECO:0007669"/>
    <property type="project" value="TreeGrafter"/>
</dbReference>